<organism evidence="3 4">
    <name type="scientific">Bordetella genomosp. 9</name>
    <dbReference type="NCBI Taxonomy" id="1416803"/>
    <lineage>
        <taxon>Bacteria</taxon>
        <taxon>Pseudomonadati</taxon>
        <taxon>Pseudomonadota</taxon>
        <taxon>Betaproteobacteria</taxon>
        <taxon>Burkholderiales</taxon>
        <taxon>Alcaligenaceae</taxon>
        <taxon>Bordetella</taxon>
    </lineage>
</organism>
<sequence>MPSDLIGTDIPPAFEPECAPATPGQQPAPLVSAQEAPVPDWNPPVHERLTALLDQNGIAYRLLHHAAEGRSEAVAALRGTAVGQGAKALVCRVKLSSTQRTHVLAVFPADRRADLDAIARASGGKKASLASRDLARALTGCEIGAIPPFVFNPALTLLVDETLGSRFEEIVFNAGRLDASIVMRASDYLTLVRPRTAAFTREAERDTADAVRAGD</sequence>
<evidence type="ECO:0000313" key="4">
    <source>
        <dbReference type="Proteomes" id="UP000194139"/>
    </source>
</evidence>
<feature type="region of interest" description="Disordered" evidence="1">
    <location>
        <begin position="18"/>
        <end position="37"/>
    </location>
</feature>
<dbReference type="Pfam" id="PF04073">
    <property type="entry name" value="tRNA_edit"/>
    <property type="match status" value="1"/>
</dbReference>
<dbReference type="SUPFAM" id="SSF55826">
    <property type="entry name" value="YbaK/ProRS associated domain"/>
    <property type="match status" value="1"/>
</dbReference>
<proteinExistence type="predicted"/>
<dbReference type="GO" id="GO:0002161">
    <property type="term" value="F:aminoacyl-tRNA deacylase activity"/>
    <property type="evidence" value="ECO:0007669"/>
    <property type="project" value="InterPro"/>
</dbReference>
<dbReference type="InterPro" id="IPR044786">
    <property type="entry name" value="PROXY"/>
</dbReference>
<gene>
    <name evidence="3" type="ORF">CAL13_12885</name>
</gene>
<dbReference type="PANTHER" id="PTHR30411:SF9">
    <property type="entry name" value="MULTIFUNCTIONAL SER_THR-TRNA DEACYLASE PROXP-Y"/>
    <property type="match status" value="1"/>
</dbReference>
<reference evidence="3 4" key="1">
    <citation type="submission" date="2017-05" db="EMBL/GenBank/DDBJ databases">
        <title>Complete and WGS of Bordetella genogroups.</title>
        <authorList>
            <person name="Spilker T."/>
            <person name="LiPuma J."/>
        </authorList>
    </citation>
    <scope>NUCLEOTIDE SEQUENCE [LARGE SCALE GENOMIC DNA]</scope>
    <source>
        <strain evidence="3 4">AU17164</strain>
    </source>
</reference>
<feature type="domain" description="YbaK/aminoacyl-tRNA synthetase-associated" evidence="2">
    <location>
        <begin position="71"/>
        <end position="190"/>
    </location>
</feature>
<dbReference type="AlphaFoldDB" id="A0A1W6Z5R0"/>
<name>A0A1W6Z5R0_9BORD</name>
<protein>
    <recommendedName>
        <fullName evidence="2">YbaK/aminoacyl-tRNA synthetase-associated domain-containing protein</fullName>
    </recommendedName>
</protein>
<dbReference type="EMBL" id="CP021109">
    <property type="protein sequence ID" value="ARP88700.1"/>
    <property type="molecule type" value="Genomic_DNA"/>
</dbReference>
<dbReference type="InterPro" id="IPR007214">
    <property type="entry name" value="YbaK/aa-tRNA-synth-assoc-dom"/>
</dbReference>
<evidence type="ECO:0000256" key="1">
    <source>
        <dbReference type="SAM" id="MobiDB-lite"/>
    </source>
</evidence>
<keyword evidence="4" id="KW-1185">Reference proteome</keyword>
<dbReference type="CDD" id="cd04336">
    <property type="entry name" value="YeaK"/>
    <property type="match status" value="1"/>
</dbReference>
<accession>A0A1W6Z5R0</accession>
<dbReference type="Gene3D" id="3.90.960.10">
    <property type="entry name" value="YbaK/aminoacyl-tRNA synthetase-associated domain"/>
    <property type="match status" value="1"/>
</dbReference>
<evidence type="ECO:0000259" key="2">
    <source>
        <dbReference type="Pfam" id="PF04073"/>
    </source>
</evidence>
<dbReference type="Proteomes" id="UP000194139">
    <property type="component" value="Chromosome"/>
</dbReference>
<dbReference type="InterPro" id="IPR036754">
    <property type="entry name" value="YbaK/aa-tRNA-synt-asso_dom_sf"/>
</dbReference>
<evidence type="ECO:0000313" key="3">
    <source>
        <dbReference type="EMBL" id="ARP88700.1"/>
    </source>
</evidence>
<dbReference type="PANTHER" id="PTHR30411">
    <property type="entry name" value="CYTOPLASMIC PROTEIN"/>
    <property type="match status" value="1"/>
</dbReference>